<dbReference type="AlphaFoldDB" id="A0A226E562"/>
<sequence>MPQKLTCLRSSSLLAFGQQLLRWLVPRVSDTPKLKLVWRWNVLFIFTQQSAGVFFVKLIDNYFRVRKMSDSDRDDAFVVAVPMSKVKIAAAPAAGSSKTPPTPASAKKRKSATPTSGKNGGSKKKKQEEDADGEEGEPTVRFCQPDSDDEDEELTTRRKWAIVEKKVDGKRFSPAPPTQPDHRYIGRKIQIREDKPIPTWWKIAKVLQTERRMSNKPEDVTDSPLRQLYFKLGAEEEMDEGSQQSQPLSQLTPLTPEIIPPKNLILTTEIRARAEEEIRKAGKEGLEIVGTTLRVVCMPPNTAKKRPWELFAVRDVTSYHYICTAKSNCLRYHGTTVNQNPKCSVHKGRKVGFVLPEFTDAANKKNEVVMHAIASFTFEDADEQEKEDNATKALGVPVLGMNQTYGWPLYKQEREQLGKPTPQLLEIKERRRYFINDEDLMLAENELMKVYAARQTTTLFTMLLWPDTTIKIICLNLMINLPNGAYREFVEEMDLHGLELKIHDKIIPDTAKKLQGSEIPFLLKANKIETIGSLLKRGKELKKGKVAALYFVASPFVIYAGQALKLNVHTEKQHLSDPVIDYKNNKGDHPNPLLVPIGIVLAEDRYKWEFILQMSALIHSLLRLPNRINPEIFVGQSHPICINRQANSTYLDKNSWEIIHNYLMKHFLVDVFLGPKGH</sequence>
<name>A0A226E562_FOLCA</name>
<reference evidence="2 3" key="1">
    <citation type="submission" date="2015-12" db="EMBL/GenBank/DDBJ databases">
        <title>The genome of Folsomia candida.</title>
        <authorList>
            <person name="Faddeeva A."/>
            <person name="Derks M.F."/>
            <person name="Anvar Y."/>
            <person name="Smit S."/>
            <person name="Van Straalen N."/>
            <person name="Roelofs D."/>
        </authorList>
    </citation>
    <scope>NUCLEOTIDE SEQUENCE [LARGE SCALE GENOMIC DNA]</scope>
    <source>
        <strain evidence="2 3">VU population</strain>
        <tissue evidence="2">Whole body</tissue>
    </source>
</reference>
<protein>
    <submittedName>
        <fullName evidence="2">Uncharacterized protein</fullName>
    </submittedName>
</protein>
<gene>
    <name evidence="2" type="ORF">Fcan01_12419</name>
</gene>
<evidence type="ECO:0000313" key="2">
    <source>
        <dbReference type="EMBL" id="OXA52753.1"/>
    </source>
</evidence>
<comment type="caution">
    <text evidence="2">The sequence shown here is derived from an EMBL/GenBank/DDBJ whole genome shotgun (WGS) entry which is preliminary data.</text>
</comment>
<evidence type="ECO:0000313" key="3">
    <source>
        <dbReference type="Proteomes" id="UP000198287"/>
    </source>
</evidence>
<accession>A0A226E562</accession>
<proteinExistence type="predicted"/>
<organism evidence="2 3">
    <name type="scientific">Folsomia candida</name>
    <name type="common">Springtail</name>
    <dbReference type="NCBI Taxonomy" id="158441"/>
    <lineage>
        <taxon>Eukaryota</taxon>
        <taxon>Metazoa</taxon>
        <taxon>Ecdysozoa</taxon>
        <taxon>Arthropoda</taxon>
        <taxon>Hexapoda</taxon>
        <taxon>Collembola</taxon>
        <taxon>Entomobryomorpha</taxon>
        <taxon>Isotomoidea</taxon>
        <taxon>Isotomidae</taxon>
        <taxon>Proisotominae</taxon>
        <taxon>Folsomia</taxon>
    </lineage>
</organism>
<feature type="region of interest" description="Disordered" evidence="1">
    <location>
        <begin position="90"/>
        <end position="157"/>
    </location>
</feature>
<evidence type="ECO:0000256" key="1">
    <source>
        <dbReference type="SAM" id="MobiDB-lite"/>
    </source>
</evidence>
<dbReference type="EMBL" id="LNIX01000006">
    <property type="protein sequence ID" value="OXA52753.1"/>
    <property type="molecule type" value="Genomic_DNA"/>
</dbReference>
<keyword evidence="3" id="KW-1185">Reference proteome</keyword>
<dbReference type="Proteomes" id="UP000198287">
    <property type="component" value="Unassembled WGS sequence"/>
</dbReference>